<name>A0A8S1J8N1_9CHLO</name>
<dbReference type="GO" id="GO:0030198">
    <property type="term" value="P:extracellular matrix organization"/>
    <property type="evidence" value="ECO:0007669"/>
    <property type="project" value="TreeGrafter"/>
</dbReference>
<dbReference type="InterPro" id="IPR036365">
    <property type="entry name" value="PGBD-like_sf"/>
</dbReference>
<dbReference type="SUPFAM" id="SSF55486">
    <property type="entry name" value="Metalloproteases ('zincins'), catalytic domain"/>
    <property type="match status" value="1"/>
</dbReference>
<feature type="binding site" evidence="8">
    <location>
        <position position="657"/>
    </location>
    <ligand>
        <name>Zn(2+)</name>
        <dbReference type="ChEBI" id="CHEBI:29105"/>
        <label>2</label>
        <note>catalytic</note>
    </ligand>
</feature>
<keyword evidence="6" id="KW-0482">Metalloprotease</keyword>
<keyword evidence="3 8" id="KW-0479">Metal-binding</keyword>
<dbReference type="GO" id="GO:0030574">
    <property type="term" value="P:collagen catabolic process"/>
    <property type="evidence" value="ECO:0007669"/>
    <property type="project" value="TreeGrafter"/>
</dbReference>
<protein>
    <recommendedName>
        <fullName evidence="10">Tyrosinase copper-binding domain-containing protein</fullName>
    </recommendedName>
</protein>
<keyword evidence="4" id="KW-0378">Hydrolase</keyword>
<comment type="caution">
    <text evidence="11">The sequence shown here is derived from an EMBL/GenBank/DDBJ whole genome shotgun (WGS) entry which is preliminary data.</text>
</comment>
<evidence type="ECO:0000313" key="12">
    <source>
        <dbReference type="Proteomes" id="UP000708148"/>
    </source>
</evidence>
<dbReference type="PANTHER" id="PTHR10201:SF323">
    <property type="entry name" value="MATRIX METALLOPROTEINASE-21"/>
    <property type="match status" value="1"/>
</dbReference>
<dbReference type="InterPro" id="IPR036366">
    <property type="entry name" value="PGBDSf"/>
</dbReference>
<dbReference type="InterPro" id="IPR006026">
    <property type="entry name" value="Peptidase_Metallo"/>
</dbReference>
<dbReference type="Gene3D" id="1.10.101.10">
    <property type="entry name" value="PGBD-like superfamily/PGBD"/>
    <property type="match status" value="1"/>
</dbReference>
<evidence type="ECO:0000256" key="4">
    <source>
        <dbReference type="ARBA" id="ARBA00022801"/>
    </source>
</evidence>
<dbReference type="Pfam" id="PF01471">
    <property type="entry name" value="PG_binding_1"/>
    <property type="match status" value="1"/>
</dbReference>
<feature type="compositionally biased region" description="Pro residues" evidence="9">
    <location>
        <begin position="7"/>
        <end position="21"/>
    </location>
</feature>
<feature type="binding site" evidence="8">
    <location>
        <position position="617"/>
    </location>
    <ligand>
        <name>Ca(2+)</name>
        <dbReference type="ChEBI" id="CHEBI:29108"/>
        <label>1</label>
    </ligand>
</feature>
<gene>
    <name evidence="11" type="ORF">OSTQU699_LOCUS5205</name>
</gene>
<dbReference type="Pfam" id="PF00413">
    <property type="entry name" value="Peptidase_M10"/>
    <property type="match status" value="1"/>
</dbReference>
<dbReference type="PANTHER" id="PTHR10201">
    <property type="entry name" value="MATRIX METALLOPROTEINASE"/>
    <property type="match status" value="1"/>
</dbReference>
<feature type="domain" description="Tyrosinase copper-binding" evidence="10">
    <location>
        <begin position="88"/>
        <end position="105"/>
    </location>
</feature>
<dbReference type="EMBL" id="CAJHUC010001123">
    <property type="protein sequence ID" value="CAD7699846.1"/>
    <property type="molecule type" value="Genomic_DNA"/>
</dbReference>
<feature type="active site" evidence="7">
    <location>
        <position position="640"/>
    </location>
</feature>
<keyword evidence="2" id="KW-0645">Protease</keyword>
<dbReference type="PRINTS" id="PR00138">
    <property type="entry name" value="MATRIXIN"/>
</dbReference>
<accession>A0A8S1J8N1</accession>
<dbReference type="OrthoDB" id="534509at2759"/>
<evidence type="ECO:0000256" key="1">
    <source>
        <dbReference type="ARBA" id="ARBA00009614"/>
    </source>
</evidence>
<comment type="cofactor">
    <cofactor evidence="8">
        <name>Zn(2+)</name>
        <dbReference type="ChEBI" id="CHEBI:29105"/>
    </cofactor>
    <text evidence="8">Binds 2 Zn(2+) ions per subunit.</text>
</comment>
<feature type="binding site" evidence="8">
    <location>
        <position position="614"/>
    </location>
    <ligand>
        <name>Ca(2+)</name>
        <dbReference type="ChEBI" id="CHEBI:29108"/>
        <label>3</label>
    </ligand>
</feature>
<dbReference type="PROSITE" id="PS00497">
    <property type="entry name" value="TYROSINASE_1"/>
    <property type="match status" value="1"/>
</dbReference>
<dbReference type="Gene3D" id="3.40.390.10">
    <property type="entry name" value="Collagenase (Catalytic Domain)"/>
    <property type="match status" value="1"/>
</dbReference>
<feature type="binding site" evidence="8">
    <location>
        <position position="649"/>
    </location>
    <ligand>
        <name>Zn(2+)</name>
        <dbReference type="ChEBI" id="CHEBI:29105"/>
        <label>2</label>
        <note>catalytic</note>
    </ligand>
</feature>
<dbReference type="GO" id="GO:0004222">
    <property type="term" value="F:metalloendopeptidase activity"/>
    <property type="evidence" value="ECO:0007669"/>
    <property type="project" value="InterPro"/>
</dbReference>
<dbReference type="Gene3D" id="1.10.1280.10">
    <property type="entry name" value="Di-copper center containing domain from catechol oxidase"/>
    <property type="match status" value="1"/>
</dbReference>
<feature type="binding site" evidence="8">
    <location>
        <position position="617"/>
    </location>
    <ligand>
        <name>Ca(2+)</name>
        <dbReference type="ChEBI" id="CHEBI:29108"/>
        <label>3</label>
    </ligand>
</feature>
<evidence type="ECO:0000259" key="10">
    <source>
        <dbReference type="PROSITE" id="PS00497"/>
    </source>
</evidence>
<evidence type="ECO:0000256" key="2">
    <source>
        <dbReference type="ARBA" id="ARBA00022670"/>
    </source>
</evidence>
<dbReference type="SUPFAM" id="SSF48056">
    <property type="entry name" value="Di-copper centre-containing domain"/>
    <property type="match status" value="1"/>
</dbReference>
<dbReference type="InterPro" id="IPR024079">
    <property type="entry name" value="MetalloPept_cat_dom_sf"/>
</dbReference>
<proteinExistence type="inferred from homology"/>
<dbReference type="Proteomes" id="UP000708148">
    <property type="component" value="Unassembled WGS sequence"/>
</dbReference>
<feature type="binding site" evidence="8">
    <location>
        <position position="643"/>
    </location>
    <ligand>
        <name>Zn(2+)</name>
        <dbReference type="ChEBI" id="CHEBI:29105"/>
        <label>2</label>
        <note>catalytic</note>
    </ligand>
</feature>
<dbReference type="AlphaFoldDB" id="A0A8S1J8N1"/>
<organism evidence="11 12">
    <name type="scientific">Ostreobium quekettii</name>
    <dbReference type="NCBI Taxonomy" id="121088"/>
    <lineage>
        <taxon>Eukaryota</taxon>
        <taxon>Viridiplantae</taxon>
        <taxon>Chlorophyta</taxon>
        <taxon>core chlorophytes</taxon>
        <taxon>Ulvophyceae</taxon>
        <taxon>TCBD clade</taxon>
        <taxon>Bryopsidales</taxon>
        <taxon>Ostreobineae</taxon>
        <taxon>Ostreobiaceae</taxon>
        <taxon>Ostreobium</taxon>
    </lineage>
</organism>
<dbReference type="GO" id="GO:0031012">
    <property type="term" value="C:extracellular matrix"/>
    <property type="evidence" value="ECO:0007669"/>
    <property type="project" value="InterPro"/>
</dbReference>
<evidence type="ECO:0000313" key="11">
    <source>
        <dbReference type="EMBL" id="CAD7699846.1"/>
    </source>
</evidence>
<comment type="cofactor">
    <cofactor evidence="8">
        <name>Ca(2+)</name>
        <dbReference type="ChEBI" id="CHEBI:29108"/>
    </cofactor>
    <text evidence="8">Can bind about 5 Ca(2+) ions per subunit.</text>
</comment>
<reference evidence="11" key="1">
    <citation type="submission" date="2020-12" db="EMBL/GenBank/DDBJ databases">
        <authorList>
            <person name="Iha C."/>
        </authorList>
    </citation>
    <scope>NUCLEOTIDE SEQUENCE</scope>
</reference>
<feature type="region of interest" description="Disordered" evidence="9">
    <location>
        <begin position="1"/>
        <end position="35"/>
    </location>
</feature>
<evidence type="ECO:0000256" key="3">
    <source>
        <dbReference type="ARBA" id="ARBA00022723"/>
    </source>
</evidence>
<dbReference type="InterPro" id="IPR001818">
    <property type="entry name" value="Pept_M10_metallopeptidase"/>
</dbReference>
<dbReference type="GO" id="GO:0016491">
    <property type="term" value="F:oxidoreductase activity"/>
    <property type="evidence" value="ECO:0007669"/>
    <property type="project" value="InterPro"/>
</dbReference>
<dbReference type="InterPro" id="IPR002477">
    <property type="entry name" value="Peptidoglycan-bd-like"/>
</dbReference>
<dbReference type="GO" id="GO:0006508">
    <property type="term" value="P:proteolysis"/>
    <property type="evidence" value="ECO:0007669"/>
    <property type="project" value="UniProtKB-KW"/>
</dbReference>
<feature type="binding site" evidence="8">
    <location>
        <position position="639"/>
    </location>
    <ligand>
        <name>Zn(2+)</name>
        <dbReference type="ChEBI" id="CHEBI:29105"/>
        <label>2</label>
        <note>catalytic</note>
    </ligand>
</feature>
<comment type="similarity">
    <text evidence="1">Belongs to the peptidase M10A family. Matrix metalloproteinases (MMPs) subfamily.</text>
</comment>
<dbReference type="InterPro" id="IPR002227">
    <property type="entry name" value="Tyrosinase_Cu-bd"/>
</dbReference>
<feature type="compositionally biased region" description="Low complexity" evidence="9">
    <location>
        <begin position="22"/>
        <end position="33"/>
    </location>
</feature>
<sequence length="719" mass="79925">MGQTPSSPEPAPSRPSRPSQPAPTQSRPSQPSSGDVVVRRNINSMSATEQNRWADAVQKMMENTNGSQSSEFFRIAGYHGWPDNFCAHGQEHFPAWHRAYLVEFERALQAADRALGRDGNIGLPYWDWTRDSSALPPILRQRFSTMPSGLVTDRNELSRDGYSRVPSDRQIARDIRSANLAEGVNGALREEEHWRFASTRWRQPTNVESPHNQVHVILGFPMASVGFAAFYPGFWLHHCNIDRILSKYLELEPDSEQEMRQQQASLQQNNGERNRYTAPLRPFRLNGRSFRVSDTFSDQALGYRYDVLPATPPQQMRSLPTFAKFTINILEMQDHSYTLHVFVLPKGTAAAWAPPADRSTWADDPAFAGVGAIFSARRARCENCEDRPPFDVYIEITQVLQRAGLSRYDCAVRVMTVDENDAVARLEDTPVPAPTIEGPFFENKEAPLKRGSTDGDTKQLQKYLIKFGWLTADADGQYGPVTEEAVKKFQRFVGLTPDGVAGTVTKGKLGLPRMDTVPDQPDDPDVANYQKGQTVKYWVGPEPGYMNRDGVVEEIKQAFAAWAEATGVKFQEVRRKCAAHVRVSWGDKSPDNLFSFDGKGGALAHSTKDYLQFDAAERWLLRGQNSAPGRFFLYPVALHEIGHVLGFTHSSNPADVMAPFYVGDRVDLQPGDLARCTALYGAQEAVVEGKWKWVAGGVAVAGAGVLGVAKLLKSASCNA</sequence>
<keyword evidence="12" id="KW-1185">Reference proteome</keyword>
<feature type="binding site" evidence="8">
    <location>
        <position position="598"/>
    </location>
    <ligand>
        <name>Ca(2+)</name>
        <dbReference type="ChEBI" id="CHEBI:29108"/>
        <label>3</label>
    </ligand>
</feature>
<evidence type="ECO:0000256" key="8">
    <source>
        <dbReference type="PIRSR" id="PIRSR621190-2"/>
    </source>
</evidence>
<dbReference type="GO" id="GO:0008270">
    <property type="term" value="F:zinc ion binding"/>
    <property type="evidence" value="ECO:0007669"/>
    <property type="project" value="InterPro"/>
</dbReference>
<keyword evidence="5 8" id="KW-0862">Zinc</keyword>
<dbReference type="SMART" id="SM00235">
    <property type="entry name" value="ZnMc"/>
    <property type="match status" value="1"/>
</dbReference>
<dbReference type="PRINTS" id="PR00092">
    <property type="entry name" value="TYROSINASE"/>
</dbReference>
<evidence type="ECO:0000256" key="5">
    <source>
        <dbReference type="ARBA" id="ARBA00022833"/>
    </source>
</evidence>
<evidence type="ECO:0000256" key="7">
    <source>
        <dbReference type="PIRSR" id="PIRSR621190-1"/>
    </source>
</evidence>
<keyword evidence="8" id="KW-0106">Calcium</keyword>
<evidence type="ECO:0000256" key="6">
    <source>
        <dbReference type="ARBA" id="ARBA00023049"/>
    </source>
</evidence>
<dbReference type="InterPro" id="IPR021190">
    <property type="entry name" value="Pept_M10A"/>
</dbReference>
<dbReference type="InterPro" id="IPR008922">
    <property type="entry name" value="Di-copper_centre_dom_sf"/>
</dbReference>
<evidence type="ECO:0000256" key="9">
    <source>
        <dbReference type="SAM" id="MobiDB-lite"/>
    </source>
</evidence>
<feature type="binding site" evidence="8">
    <location>
        <position position="597"/>
    </location>
    <ligand>
        <name>Ca(2+)</name>
        <dbReference type="ChEBI" id="CHEBI:29108"/>
        <label>3</label>
    </ligand>
</feature>
<dbReference type="Pfam" id="PF00264">
    <property type="entry name" value="Tyrosinase"/>
    <property type="match status" value="1"/>
</dbReference>
<feature type="binding site" evidence="8">
    <location>
        <position position="605"/>
    </location>
    <ligand>
        <name>Zn(2+)</name>
        <dbReference type="ChEBI" id="CHEBI:29105"/>
        <label>1</label>
    </ligand>
</feature>
<dbReference type="SUPFAM" id="SSF47090">
    <property type="entry name" value="PGBD-like"/>
    <property type="match status" value="1"/>
</dbReference>